<dbReference type="Proteomes" id="UP000887576">
    <property type="component" value="Unplaced"/>
</dbReference>
<dbReference type="WBParaSite" id="JU765_v2.g16424.t1">
    <property type="protein sequence ID" value="JU765_v2.g16424.t1"/>
    <property type="gene ID" value="JU765_v2.g16424"/>
</dbReference>
<protein>
    <submittedName>
        <fullName evidence="2">Protein kinase domain-containing protein</fullName>
    </submittedName>
</protein>
<organism evidence="1 2">
    <name type="scientific">Panagrolaimus sp. JU765</name>
    <dbReference type="NCBI Taxonomy" id="591449"/>
    <lineage>
        <taxon>Eukaryota</taxon>
        <taxon>Metazoa</taxon>
        <taxon>Ecdysozoa</taxon>
        <taxon>Nematoda</taxon>
        <taxon>Chromadorea</taxon>
        <taxon>Rhabditida</taxon>
        <taxon>Tylenchina</taxon>
        <taxon>Panagrolaimomorpha</taxon>
        <taxon>Panagrolaimoidea</taxon>
        <taxon>Panagrolaimidae</taxon>
        <taxon>Panagrolaimus</taxon>
    </lineage>
</organism>
<name>A0AC34QH67_9BILA</name>
<reference evidence="2" key="1">
    <citation type="submission" date="2022-11" db="UniProtKB">
        <authorList>
            <consortium name="WormBaseParasite"/>
        </authorList>
    </citation>
    <scope>IDENTIFICATION</scope>
</reference>
<evidence type="ECO:0000313" key="2">
    <source>
        <dbReference type="WBParaSite" id="JU765_v2.g16424.t1"/>
    </source>
</evidence>
<proteinExistence type="predicted"/>
<evidence type="ECO:0000313" key="1">
    <source>
        <dbReference type="Proteomes" id="UP000887576"/>
    </source>
</evidence>
<accession>A0AC34QH67</accession>
<sequence length="314" mass="36360">MIPHYFVRLHDIVGKGYFGNVYRGQMKDPRTGYTLPVAVKTLKGERSQDITDIEEFLREGAIMKHFNHPNVLRILGICLSPDGTPWMILPFMSQGDLRSYIADAYRRICIIELTDFAHQIAQGMAYLSSLNFVHRDLAARNCMLTDNHIVKVADFGLAIDMLNKDSISRSGAPARLPLKWMALESLKDRKIFNVKTDVWSFGIVLWELMTRAAAPYGDIPNSEIKHYLESGKRLPQPTHCPDHIYGIMLNCWRSHPVERPDFSWLSQHLQDILKKHMNYPRRLRQGRNVQKNVMETRKGKVKSVNKNYHARYRV</sequence>